<comment type="similarity">
    <text evidence="1">Belongs to the ABC transporter superfamily.</text>
</comment>
<dbReference type="GO" id="GO:0016887">
    <property type="term" value="F:ATP hydrolysis activity"/>
    <property type="evidence" value="ECO:0007669"/>
    <property type="project" value="InterPro"/>
</dbReference>
<dbReference type="PANTHER" id="PTHR42734">
    <property type="entry name" value="METAL TRANSPORT SYSTEM ATP-BINDING PROTEIN TM_0124-RELATED"/>
    <property type="match status" value="1"/>
</dbReference>
<gene>
    <name evidence="6" type="ORF">SAMN05660653_01737</name>
</gene>
<feature type="domain" description="ABC transporter" evidence="5">
    <location>
        <begin position="6"/>
        <end position="238"/>
    </location>
</feature>
<dbReference type="RefSeq" id="WP_092120124.1">
    <property type="nucleotide sequence ID" value="NZ_FMXO01000009.1"/>
</dbReference>
<evidence type="ECO:0000256" key="1">
    <source>
        <dbReference type="ARBA" id="ARBA00005417"/>
    </source>
</evidence>
<evidence type="ECO:0000259" key="5">
    <source>
        <dbReference type="PROSITE" id="PS50893"/>
    </source>
</evidence>
<dbReference type="PROSITE" id="PS00211">
    <property type="entry name" value="ABC_TRANSPORTER_1"/>
    <property type="match status" value="1"/>
</dbReference>
<dbReference type="Gene3D" id="3.40.50.300">
    <property type="entry name" value="P-loop containing nucleotide triphosphate hydrolases"/>
    <property type="match status" value="1"/>
</dbReference>
<evidence type="ECO:0000313" key="6">
    <source>
        <dbReference type="EMBL" id="SDB36639.1"/>
    </source>
</evidence>
<evidence type="ECO:0000256" key="2">
    <source>
        <dbReference type="ARBA" id="ARBA00022448"/>
    </source>
</evidence>
<dbReference type="InterPro" id="IPR003593">
    <property type="entry name" value="AAA+_ATPase"/>
</dbReference>
<evidence type="ECO:0000256" key="3">
    <source>
        <dbReference type="ARBA" id="ARBA00022741"/>
    </source>
</evidence>
<dbReference type="SUPFAM" id="SSF52540">
    <property type="entry name" value="P-loop containing nucleoside triphosphate hydrolases"/>
    <property type="match status" value="1"/>
</dbReference>
<dbReference type="AlphaFoldDB" id="A0A1G6CUT7"/>
<name>A0A1G6CUT7_9BACT</name>
<dbReference type="PROSITE" id="PS50893">
    <property type="entry name" value="ABC_TRANSPORTER_2"/>
    <property type="match status" value="1"/>
</dbReference>
<evidence type="ECO:0000313" key="7">
    <source>
        <dbReference type="Proteomes" id="UP000198771"/>
    </source>
</evidence>
<dbReference type="GO" id="GO:0005524">
    <property type="term" value="F:ATP binding"/>
    <property type="evidence" value="ECO:0007669"/>
    <property type="project" value="UniProtKB-KW"/>
</dbReference>
<accession>A0A1G6CUT7</accession>
<keyword evidence="3" id="KW-0547">Nucleotide-binding</keyword>
<sequence>MPAPVVHVQDVHFAYTGQHCVLENVNLDVQQGDFLAVLGPNGGGKTTLLKLLLGILSPHKGTISVLGEPPGSTPSQVGYVPQNTNIHNLFPITVKDVVLLGRLPRRNRWRNFSQTDEQAARQALEHVGIWPLRNKRIGQLSGGQRQRVFIARALANSPELLFLDEPTASVDREFQTLFYNLLKELNATTTIIVVSHDLSILSSHAKSVACVNKALFYHDQAEFTQNMLEATYHCPVELVVHGAFPHRVLKEHGCS</sequence>
<dbReference type="InterPro" id="IPR017871">
    <property type="entry name" value="ABC_transporter-like_CS"/>
</dbReference>
<protein>
    <submittedName>
        <fullName evidence="6">Zinc transport system ATP-binding protein</fullName>
    </submittedName>
</protein>
<dbReference type="EMBL" id="FMXO01000009">
    <property type="protein sequence ID" value="SDB36639.1"/>
    <property type="molecule type" value="Genomic_DNA"/>
</dbReference>
<dbReference type="OrthoDB" id="9809450at2"/>
<dbReference type="Pfam" id="PF00005">
    <property type="entry name" value="ABC_tran"/>
    <property type="match status" value="1"/>
</dbReference>
<proteinExistence type="inferred from homology"/>
<dbReference type="STRING" id="617002.SAMN05660653_01737"/>
<keyword evidence="2" id="KW-0813">Transport</keyword>
<dbReference type="CDD" id="cd03235">
    <property type="entry name" value="ABC_Metallic_Cations"/>
    <property type="match status" value="1"/>
</dbReference>
<keyword evidence="7" id="KW-1185">Reference proteome</keyword>
<dbReference type="InterPro" id="IPR027417">
    <property type="entry name" value="P-loop_NTPase"/>
</dbReference>
<dbReference type="InterPro" id="IPR050153">
    <property type="entry name" value="Metal_Ion_Import_ABC"/>
</dbReference>
<dbReference type="PANTHER" id="PTHR42734:SF17">
    <property type="entry name" value="METAL TRANSPORT SYSTEM ATP-BINDING PROTEIN TM_0124-RELATED"/>
    <property type="match status" value="1"/>
</dbReference>
<dbReference type="SMART" id="SM00382">
    <property type="entry name" value="AAA"/>
    <property type="match status" value="1"/>
</dbReference>
<dbReference type="FunFam" id="3.40.50.300:FF:000134">
    <property type="entry name" value="Iron-enterobactin ABC transporter ATP-binding protein"/>
    <property type="match status" value="1"/>
</dbReference>
<dbReference type="Proteomes" id="UP000198771">
    <property type="component" value="Unassembled WGS sequence"/>
</dbReference>
<keyword evidence="4 6" id="KW-0067">ATP-binding</keyword>
<dbReference type="InterPro" id="IPR003439">
    <property type="entry name" value="ABC_transporter-like_ATP-bd"/>
</dbReference>
<reference evidence="6 7" key="1">
    <citation type="submission" date="2016-10" db="EMBL/GenBank/DDBJ databases">
        <authorList>
            <person name="de Groot N.N."/>
        </authorList>
    </citation>
    <scope>NUCLEOTIDE SEQUENCE [LARGE SCALE GENOMIC DNA]</scope>
    <source>
        <strain evidence="6 7">ASO4-2</strain>
    </source>
</reference>
<organism evidence="6 7">
    <name type="scientific">Desulfonatronum thiosulfatophilum</name>
    <dbReference type="NCBI Taxonomy" id="617002"/>
    <lineage>
        <taxon>Bacteria</taxon>
        <taxon>Pseudomonadati</taxon>
        <taxon>Thermodesulfobacteriota</taxon>
        <taxon>Desulfovibrionia</taxon>
        <taxon>Desulfovibrionales</taxon>
        <taxon>Desulfonatronaceae</taxon>
        <taxon>Desulfonatronum</taxon>
    </lineage>
</organism>
<evidence type="ECO:0000256" key="4">
    <source>
        <dbReference type="ARBA" id="ARBA00022840"/>
    </source>
</evidence>